<dbReference type="InterPro" id="IPR050631">
    <property type="entry name" value="PheA/TfdB_FAD_monoxygenase"/>
</dbReference>
<organism evidence="4 5">
    <name type="scientific">Marinactinospora thermotolerans DSM 45154</name>
    <dbReference type="NCBI Taxonomy" id="1122192"/>
    <lineage>
        <taxon>Bacteria</taxon>
        <taxon>Bacillati</taxon>
        <taxon>Actinomycetota</taxon>
        <taxon>Actinomycetes</taxon>
        <taxon>Streptosporangiales</taxon>
        <taxon>Nocardiopsidaceae</taxon>
        <taxon>Marinactinospora</taxon>
    </lineage>
</organism>
<evidence type="ECO:0000313" key="4">
    <source>
        <dbReference type="EMBL" id="SKA39111.1"/>
    </source>
</evidence>
<gene>
    <name evidence="4" type="ORF">SAMN02745673_04928</name>
</gene>
<dbReference type="EMBL" id="FUWS01000022">
    <property type="protein sequence ID" value="SKA39111.1"/>
    <property type="molecule type" value="Genomic_DNA"/>
</dbReference>
<dbReference type="InterPro" id="IPR002938">
    <property type="entry name" value="FAD-bd"/>
</dbReference>
<evidence type="ECO:0000256" key="2">
    <source>
        <dbReference type="SAM" id="MobiDB-lite"/>
    </source>
</evidence>
<dbReference type="PANTHER" id="PTHR43476:SF5">
    <property type="entry name" value="FAD-DEPENDENT MONOOXYGENASE"/>
    <property type="match status" value="1"/>
</dbReference>
<dbReference type="STRING" id="1122192.SAMN02745673_04928"/>
<dbReference type="NCBIfam" id="NF004834">
    <property type="entry name" value="PRK06185.1-3"/>
    <property type="match status" value="1"/>
</dbReference>
<dbReference type="AlphaFoldDB" id="A0A1T4TFN9"/>
<reference evidence="4 5" key="1">
    <citation type="submission" date="2017-02" db="EMBL/GenBank/DDBJ databases">
        <authorList>
            <person name="Peterson S.W."/>
        </authorList>
    </citation>
    <scope>NUCLEOTIDE SEQUENCE [LARGE SCALE GENOMIC DNA]</scope>
    <source>
        <strain evidence="4 5">DSM 45154</strain>
    </source>
</reference>
<name>A0A1T4TFN9_9ACTN</name>
<feature type="compositionally biased region" description="Basic and acidic residues" evidence="2">
    <location>
        <begin position="405"/>
        <end position="422"/>
    </location>
</feature>
<evidence type="ECO:0000259" key="3">
    <source>
        <dbReference type="Pfam" id="PF01494"/>
    </source>
</evidence>
<dbReference type="Pfam" id="PF01494">
    <property type="entry name" value="FAD_binding_3"/>
    <property type="match status" value="1"/>
</dbReference>
<dbReference type="Gene3D" id="3.50.50.60">
    <property type="entry name" value="FAD/NAD(P)-binding domain"/>
    <property type="match status" value="2"/>
</dbReference>
<dbReference type="OrthoDB" id="9791689at2"/>
<protein>
    <submittedName>
        <fullName evidence="4">2-polyprenyl-6-methoxyphenol hydroxylase</fullName>
    </submittedName>
</protein>
<feature type="domain" description="FAD-binding" evidence="3">
    <location>
        <begin position="7"/>
        <end position="323"/>
    </location>
</feature>
<evidence type="ECO:0000313" key="5">
    <source>
        <dbReference type="Proteomes" id="UP000190637"/>
    </source>
</evidence>
<sequence>MTRHETTTCAIAGGGPAGIVLGLLLARAGVEVVVLEKHADFLRDFRGDTVHPSTLELMDELGLGERLEHIPHSKIRRIGIQAGPQGAIGIDLKGMPGAYQHVAMIPQWDFLDMLADEARRHPEFTLRMRSEAIGLLDEDGAVRGVRYRDADGEHELRATLTVAADGRRSTLRVAAGLTVRDLGAPMDVLWVRVSRAPTDPTGLLGRIGTGNMAAAIDRGTYWQIAYLIPKGSYHSVRAAGLPSLQEAIRRLLPFLAERVAEIDSWEHVAFLEVGLDRLADWYRPGLLCIGDAAHTMSPIGGVGINLAVQDAVATANLLAVPLLRAQEDPDRFARTLNPALLARVQRRRLLPTAATQAIQRALQRRIIGRALDRRPRIPPALRALLSSPAGGMVVGRVMMYGIRPEHVRSPGRSGAREERTTREPATAGPPLPGQGAASPPGRGPDQPA</sequence>
<dbReference type="GO" id="GO:0016491">
    <property type="term" value="F:oxidoreductase activity"/>
    <property type="evidence" value="ECO:0007669"/>
    <property type="project" value="UniProtKB-KW"/>
</dbReference>
<dbReference type="Proteomes" id="UP000190637">
    <property type="component" value="Unassembled WGS sequence"/>
</dbReference>
<dbReference type="RefSeq" id="WP_078764139.1">
    <property type="nucleotide sequence ID" value="NZ_FUWS01000022.1"/>
</dbReference>
<keyword evidence="1" id="KW-0560">Oxidoreductase</keyword>
<dbReference type="PANTHER" id="PTHR43476">
    <property type="entry name" value="3-(3-HYDROXY-PHENYL)PROPIONATE/3-HYDROXYCINNAMIC ACID HYDROXYLASE"/>
    <property type="match status" value="1"/>
</dbReference>
<dbReference type="SUPFAM" id="SSF51905">
    <property type="entry name" value="FAD/NAD(P)-binding domain"/>
    <property type="match status" value="1"/>
</dbReference>
<evidence type="ECO:0000256" key="1">
    <source>
        <dbReference type="ARBA" id="ARBA00023002"/>
    </source>
</evidence>
<dbReference type="NCBIfam" id="NF004833">
    <property type="entry name" value="PRK06185.1-1"/>
    <property type="match status" value="1"/>
</dbReference>
<accession>A0A1T4TFN9</accession>
<dbReference type="InterPro" id="IPR036188">
    <property type="entry name" value="FAD/NAD-bd_sf"/>
</dbReference>
<proteinExistence type="predicted"/>
<keyword evidence="5" id="KW-1185">Reference proteome</keyword>
<dbReference type="PRINTS" id="PR00420">
    <property type="entry name" value="RNGMNOXGNASE"/>
</dbReference>
<feature type="region of interest" description="Disordered" evidence="2">
    <location>
        <begin position="405"/>
        <end position="448"/>
    </location>
</feature>
<dbReference type="GO" id="GO:0071949">
    <property type="term" value="F:FAD binding"/>
    <property type="evidence" value="ECO:0007669"/>
    <property type="project" value="InterPro"/>
</dbReference>